<dbReference type="EMBL" id="JACHIG010000018">
    <property type="protein sequence ID" value="MBB5035506.1"/>
    <property type="molecule type" value="Genomic_DNA"/>
</dbReference>
<keyword evidence="1 4" id="KW-0349">Heme</keyword>
<name>A0A7W7YG09_9BACT</name>
<feature type="domain" description="Cytochrome c" evidence="6">
    <location>
        <begin position="932"/>
        <end position="1064"/>
    </location>
</feature>
<dbReference type="GO" id="GO:0046872">
    <property type="term" value="F:metal ion binding"/>
    <property type="evidence" value="ECO:0007669"/>
    <property type="project" value="UniProtKB-KW"/>
</dbReference>
<evidence type="ECO:0000313" key="7">
    <source>
        <dbReference type="EMBL" id="MBB5035506.1"/>
    </source>
</evidence>
<evidence type="ECO:0000256" key="2">
    <source>
        <dbReference type="ARBA" id="ARBA00022723"/>
    </source>
</evidence>
<dbReference type="SUPFAM" id="SSF48371">
    <property type="entry name" value="ARM repeat"/>
    <property type="match status" value="1"/>
</dbReference>
<dbReference type="Pfam" id="PF23500">
    <property type="entry name" value="DUF7133"/>
    <property type="match status" value="1"/>
</dbReference>
<dbReference type="PANTHER" id="PTHR33546">
    <property type="entry name" value="LARGE, MULTIFUNCTIONAL SECRETED PROTEIN-RELATED"/>
    <property type="match status" value="1"/>
</dbReference>
<dbReference type="InterPro" id="IPR055557">
    <property type="entry name" value="DUF7133"/>
</dbReference>
<keyword evidence="5" id="KW-0732">Signal</keyword>
<evidence type="ECO:0000313" key="8">
    <source>
        <dbReference type="Proteomes" id="UP000590740"/>
    </source>
</evidence>
<dbReference type="InterPro" id="IPR016024">
    <property type="entry name" value="ARM-type_fold"/>
</dbReference>
<dbReference type="InterPro" id="IPR011041">
    <property type="entry name" value="Quinoprot_gluc/sorb_DH_b-prop"/>
</dbReference>
<dbReference type="SUPFAM" id="SSF50952">
    <property type="entry name" value="Soluble quinoprotein glucose dehydrogenase"/>
    <property type="match status" value="1"/>
</dbReference>
<sequence>MRPFLFLPLLLLTSHLLAAGKELEGERAAATTVCPTPEEARAKMSVPEGYEVRCFAHEPMVQNPVAMTWDHRGRLWVVEAYEYPLGTPLPEDQRPYGGVAKDDQYHPMPKLGEKIPRDRVIILEDTDNDGTADKRTVFVEGLNLASAIICGDNGIYVGQQPHLIHFRDDDGDDKPDAWRVVLTGFGREDTHELVNSFTWGPDGWLYMTHGVFTNSKVRRPGQPESEGFKFDAGIGRARPSNGGIPAPKESPAPSWEFEVFADGTSNPWGCDYDAAGNFFVSACVIDHFFHMAPGGIYTRQGGAPENPYAYELLPSIVKHKHFRAAYAGIQIYQGGRYPADTHGHAFIGNIHDNAIHEEVLTPVGATFKCEPRRDFLRANNGWFRPVSTQTGPDGFLWIMDWCDKYPCYQNAKANPEGVDRERGRIWRIVLKDDKSKTTREQTDLNLKTLPTPDLVKTLAHPNNWMRRMARRMLVENVTAPQNNEIQSALEQAIKKAAVPSLKIETMWTLGSFGYAKRIFSPSTSFGSFRFSSEIARSLAKDPSEFVRANFVRSQTRTNPDSFGVETKIDEFENLLADSSASVRSQAIVMFRDMFSTAPLTLEAALLSTPFGFDSMEDIKRLLKSLLVANKNPGDSLIQFQAWQAISSLVANDSAGEFMAWYAAIAPESQPLSLALTHKAMRRLCDTRKPENLDLAIAFCDKISAHDILLAHALGGLVKGQDSGVIKPTKDVSASLAKWRAHANADIRKHGQTLAVLWGDEAALQETITALRDTTKPEKERVALLQSIVKVKSDTVKKALLLILTESTSPALSVAAIRAAADFGSDDFISPLLSVAQTSASHRDAQARGLLYNAAIEALCSRTPWIHTLLDAIGEGKVSAAGFPAPVRRALATSQDTATRNHASKVLGAWQDSSDDVKVLIAKKKQACLTGEPDLANGKLLFTATCMVCHEFHGGGQKVGPDLIGSGRSNLDAILANVIDPNQIIGNGYENFTLSTKDGRTLAGRVVEDTPSHVKLLGAGGASQIVPRNQVATLTNTKQSLMPMGFGNLPDTAFRDLIWYVLAPPDEGPLTKEKKELLIKGVEDIAPAKSKGNSSRTIDWESVNLWNPAWTVSAPDFERTPMKLSEYYGRKNVLLIHPFPDKKTPASFERTLKIEPGKTKLTATVAADDRGDWTAKAVINGEVVKELTVDHEKPRWKTIELDLSKFTGQEITLRLEAHANGWNMEFAYWGGITLE</sequence>
<gene>
    <name evidence="7" type="ORF">HNQ65_005117</name>
</gene>
<evidence type="ECO:0000256" key="3">
    <source>
        <dbReference type="ARBA" id="ARBA00023004"/>
    </source>
</evidence>
<evidence type="ECO:0000256" key="4">
    <source>
        <dbReference type="PROSITE-ProRule" id="PRU00433"/>
    </source>
</evidence>
<dbReference type="AlphaFoldDB" id="A0A7W7YG09"/>
<organism evidence="7 8">
    <name type="scientific">Prosthecobacter vanneervenii</name>
    <dbReference type="NCBI Taxonomy" id="48466"/>
    <lineage>
        <taxon>Bacteria</taxon>
        <taxon>Pseudomonadati</taxon>
        <taxon>Verrucomicrobiota</taxon>
        <taxon>Verrucomicrobiia</taxon>
        <taxon>Verrucomicrobiales</taxon>
        <taxon>Verrucomicrobiaceae</taxon>
        <taxon>Prosthecobacter</taxon>
    </lineage>
</organism>
<dbReference type="NCBIfam" id="TIGR02604">
    <property type="entry name" value="Piru_Ver_Nterm"/>
    <property type="match status" value="1"/>
</dbReference>
<dbReference type="InterPro" id="IPR036909">
    <property type="entry name" value="Cyt_c-like_dom_sf"/>
</dbReference>
<dbReference type="InterPro" id="IPR013427">
    <property type="entry name" value="Haem-bd_dom_put"/>
</dbReference>
<dbReference type="InterPro" id="IPR013428">
    <property type="entry name" value="Membrane-bound_put_N"/>
</dbReference>
<dbReference type="GO" id="GO:0009055">
    <property type="term" value="F:electron transfer activity"/>
    <property type="evidence" value="ECO:0007669"/>
    <property type="project" value="InterPro"/>
</dbReference>
<dbReference type="Pfam" id="PF00034">
    <property type="entry name" value="Cytochrom_C"/>
    <property type="match status" value="1"/>
</dbReference>
<evidence type="ECO:0000256" key="5">
    <source>
        <dbReference type="SAM" id="SignalP"/>
    </source>
</evidence>
<dbReference type="Proteomes" id="UP000590740">
    <property type="component" value="Unassembled WGS sequence"/>
</dbReference>
<evidence type="ECO:0000259" key="6">
    <source>
        <dbReference type="PROSITE" id="PS51007"/>
    </source>
</evidence>
<evidence type="ECO:0000256" key="1">
    <source>
        <dbReference type="ARBA" id="ARBA00022617"/>
    </source>
</evidence>
<proteinExistence type="predicted"/>
<dbReference type="Gene3D" id="1.25.10.10">
    <property type="entry name" value="Leucine-rich Repeat Variant"/>
    <property type="match status" value="1"/>
</dbReference>
<dbReference type="Gene3D" id="1.10.760.10">
    <property type="entry name" value="Cytochrome c-like domain"/>
    <property type="match status" value="1"/>
</dbReference>
<protein>
    <submittedName>
        <fullName evidence="7">Putative membrane-bound dehydrogenase-like protein</fullName>
    </submittedName>
</protein>
<dbReference type="PANTHER" id="PTHR33546:SF1">
    <property type="entry name" value="LARGE, MULTIFUNCTIONAL SECRETED PROTEIN"/>
    <property type="match status" value="1"/>
</dbReference>
<dbReference type="GO" id="GO:0020037">
    <property type="term" value="F:heme binding"/>
    <property type="evidence" value="ECO:0007669"/>
    <property type="project" value="InterPro"/>
</dbReference>
<keyword evidence="2 4" id="KW-0479">Metal-binding</keyword>
<keyword evidence="3 4" id="KW-0408">Iron</keyword>
<dbReference type="Gene3D" id="2.120.10.30">
    <property type="entry name" value="TolB, C-terminal domain"/>
    <property type="match status" value="1"/>
</dbReference>
<dbReference type="InterPro" id="IPR011989">
    <property type="entry name" value="ARM-like"/>
</dbReference>
<dbReference type="InterPro" id="IPR009056">
    <property type="entry name" value="Cyt_c-like_dom"/>
</dbReference>
<accession>A0A7W7YG09</accession>
<reference evidence="7 8" key="1">
    <citation type="submission" date="2020-08" db="EMBL/GenBank/DDBJ databases">
        <title>Genomic Encyclopedia of Type Strains, Phase IV (KMG-IV): sequencing the most valuable type-strain genomes for metagenomic binning, comparative biology and taxonomic classification.</title>
        <authorList>
            <person name="Goeker M."/>
        </authorList>
    </citation>
    <scope>NUCLEOTIDE SEQUENCE [LARGE SCALE GENOMIC DNA]</scope>
    <source>
        <strain evidence="7 8">DSM 12252</strain>
    </source>
</reference>
<dbReference type="SUPFAM" id="SSF46626">
    <property type="entry name" value="Cytochrome c"/>
    <property type="match status" value="1"/>
</dbReference>
<comment type="caution">
    <text evidence="7">The sequence shown here is derived from an EMBL/GenBank/DDBJ whole genome shotgun (WGS) entry which is preliminary data.</text>
</comment>
<feature type="chain" id="PRO_5031414831" evidence="5">
    <location>
        <begin position="19"/>
        <end position="1234"/>
    </location>
</feature>
<keyword evidence="8" id="KW-1185">Reference proteome</keyword>
<dbReference type="NCBIfam" id="TIGR02603">
    <property type="entry name" value="CxxCH_TIGR02603"/>
    <property type="match status" value="1"/>
</dbReference>
<dbReference type="PROSITE" id="PS51007">
    <property type="entry name" value="CYTC"/>
    <property type="match status" value="1"/>
</dbReference>
<dbReference type="InterPro" id="IPR011042">
    <property type="entry name" value="6-blade_b-propeller_TolB-like"/>
</dbReference>
<feature type="signal peptide" evidence="5">
    <location>
        <begin position="1"/>
        <end position="18"/>
    </location>
</feature>
<dbReference type="RefSeq" id="WP_184344377.1">
    <property type="nucleotide sequence ID" value="NZ_JACHIG010000018.1"/>
</dbReference>